<gene>
    <name evidence="2" type="ORF">FLP15_09065</name>
    <name evidence="3" type="ORF">FLP15_12075</name>
</gene>
<protein>
    <submittedName>
        <fullName evidence="2">Uncharacterized protein</fullName>
    </submittedName>
</protein>
<dbReference type="AlphaFoldDB" id="A0A514Z9M0"/>
<feature type="coiled-coil region" evidence="1">
    <location>
        <begin position="44"/>
        <end position="194"/>
    </location>
</feature>
<dbReference type="OrthoDB" id="9823710at2"/>
<sequence>MDDKLVEESKDNSMPARMETERESLLMEVKKVTLNFNKVFAQQLARKNGDYTSLREGLAQLEKEYLLSTEAVIANTRVLDKIEKENALLKATNKGLESKIAVNTQNFAKNKQETELELKRLSEEKAVLVDNFKKVKEETSVKTTVVSALEREIQKLKQDRKKQEQVLEQLIREKTQIEKEYDRLTESALEEKAQLADLFRHAKRMKAARRTP</sequence>
<dbReference type="EMBL" id="CP041356">
    <property type="protein sequence ID" value="QDK71775.1"/>
    <property type="molecule type" value="Genomic_DNA"/>
</dbReference>
<dbReference type="Proteomes" id="UP000315128">
    <property type="component" value="Chromosome"/>
</dbReference>
<organism evidence="2 4">
    <name type="scientific">Lactococcus protaetiae</name>
    <dbReference type="NCBI Taxonomy" id="2592653"/>
    <lineage>
        <taxon>Bacteria</taxon>
        <taxon>Bacillati</taxon>
        <taxon>Bacillota</taxon>
        <taxon>Bacilli</taxon>
        <taxon>Lactobacillales</taxon>
        <taxon>Streptococcaceae</taxon>
        <taxon>Lactococcus</taxon>
    </lineage>
</organism>
<proteinExistence type="predicted"/>
<dbReference type="EMBL" id="CP041356">
    <property type="protein sequence ID" value="QDK71278.1"/>
    <property type="molecule type" value="Genomic_DNA"/>
</dbReference>
<dbReference type="KEGG" id="lack:FLP15_12075"/>
<keyword evidence="1" id="KW-0175">Coiled coil</keyword>
<keyword evidence="4" id="KW-1185">Reference proteome</keyword>
<name>A0A514Z9M0_9LACT</name>
<dbReference type="RefSeq" id="WP_142766852.1">
    <property type="nucleotide sequence ID" value="NZ_CP041356.1"/>
</dbReference>
<evidence type="ECO:0000313" key="3">
    <source>
        <dbReference type="EMBL" id="QDK71775.1"/>
    </source>
</evidence>
<reference evidence="2 4" key="1">
    <citation type="submission" date="2019-07" db="EMBL/GenBank/DDBJ databases">
        <title>Genome sequencing of KACC 19320.</title>
        <authorList>
            <person name="Heo J."/>
            <person name="Kim S.-J."/>
            <person name="Kim J.-S."/>
            <person name="Hong S.-B."/>
            <person name="Kwon S.-W."/>
        </authorList>
    </citation>
    <scope>NUCLEOTIDE SEQUENCE [LARGE SCALE GENOMIC DNA]</scope>
    <source>
        <strain evidence="2 4">KACC 19320</strain>
    </source>
</reference>
<evidence type="ECO:0000256" key="1">
    <source>
        <dbReference type="SAM" id="Coils"/>
    </source>
</evidence>
<dbReference type="KEGG" id="lack:FLP15_09065"/>
<accession>A0A514Z9M0</accession>
<evidence type="ECO:0000313" key="4">
    <source>
        <dbReference type="Proteomes" id="UP000315128"/>
    </source>
</evidence>
<evidence type="ECO:0000313" key="2">
    <source>
        <dbReference type="EMBL" id="QDK71278.1"/>
    </source>
</evidence>